<accession>A0ABY2RBT5</accession>
<gene>
    <name evidence="2" type="ORF">EK417_01415</name>
</gene>
<dbReference type="GO" id="GO:0003677">
    <property type="term" value="F:DNA binding"/>
    <property type="evidence" value="ECO:0007669"/>
    <property type="project" value="UniProtKB-KW"/>
</dbReference>
<dbReference type="Proteomes" id="UP000306038">
    <property type="component" value="Unassembled WGS sequence"/>
</dbReference>
<dbReference type="Pfam" id="PF12728">
    <property type="entry name" value="HTH_17"/>
    <property type="match status" value="1"/>
</dbReference>
<organism evidence="2 3">
    <name type="scientific">Chryseobacterium candidae</name>
    <dbReference type="NCBI Taxonomy" id="1978493"/>
    <lineage>
        <taxon>Bacteria</taxon>
        <taxon>Pseudomonadati</taxon>
        <taxon>Bacteroidota</taxon>
        <taxon>Flavobacteriia</taxon>
        <taxon>Flavobacteriales</taxon>
        <taxon>Weeksellaceae</taxon>
        <taxon>Chryseobacterium group</taxon>
        <taxon>Chryseobacterium</taxon>
    </lineage>
</organism>
<protein>
    <submittedName>
        <fullName evidence="2">DNA-binding protein</fullName>
    </submittedName>
</protein>
<evidence type="ECO:0000313" key="2">
    <source>
        <dbReference type="EMBL" id="THV63065.1"/>
    </source>
</evidence>
<sequence length="108" mass="12215">MDKNIENSNVITALTQFLAAFSSVSTSDEKMNVILSKIESIEKVSSNAEEEYLLTNEVCKLTRKSRPTIIDWRKKGILKPFGKSGRNYLYRKSDVLNFISNSGKFCNA</sequence>
<feature type="domain" description="Helix-turn-helix" evidence="1">
    <location>
        <begin position="55"/>
        <end position="100"/>
    </location>
</feature>
<proteinExistence type="predicted"/>
<name>A0ABY2RBT5_9FLAO</name>
<dbReference type="InterPro" id="IPR041657">
    <property type="entry name" value="HTH_17"/>
</dbReference>
<dbReference type="InterPro" id="IPR009061">
    <property type="entry name" value="DNA-bd_dom_put_sf"/>
</dbReference>
<dbReference type="SUPFAM" id="SSF46955">
    <property type="entry name" value="Putative DNA-binding domain"/>
    <property type="match status" value="1"/>
</dbReference>
<keyword evidence="3" id="KW-1185">Reference proteome</keyword>
<keyword evidence="2" id="KW-0238">DNA-binding</keyword>
<reference evidence="2 3" key="1">
    <citation type="submission" date="2019-01" db="EMBL/GenBank/DDBJ databases">
        <authorList>
            <person name="B I."/>
            <person name="Ch S."/>
            <person name="Ch V.R."/>
        </authorList>
    </citation>
    <scope>NUCLEOTIDE SEQUENCE [LARGE SCALE GENOMIC DNA]</scope>
    <source>
        <strain evidence="2 3">JC507</strain>
    </source>
</reference>
<evidence type="ECO:0000313" key="3">
    <source>
        <dbReference type="Proteomes" id="UP000306038"/>
    </source>
</evidence>
<dbReference type="RefSeq" id="WP_136521122.1">
    <property type="nucleotide sequence ID" value="NZ_SDLV01000003.1"/>
</dbReference>
<comment type="caution">
    <text evidence="2">The sequence shown here is derived from an EMBL/GenBank/DDBJ whole genome shotgun (WGS) entry which is preliminary data.</text>
</comment>
<evidence type="ECO:0000259" key="1">
    <source>
        <dbReference type="Pfam" id="PF12728"/>
    </source>
</evidence>
<dbReference type="EMBL" id="SDLV01000003">
    <property type="protein sequence ID" value="THV63065.1"/>
    <property type="molecule type" value="Genomic_DNA"/>
</dbReference>